<comment type="similarity">
    <text evidence="2">Belongs to the fatty acid desaturase CarF family.</text>
</comment>
<evidence type="ECO:0000256" key="7">
    <source>
        <dbReference type="ARBA" id="ARBA00023136"/>
    </source>
</evidence>
<keyword evidence="3" id="KW-0813">Transport</keyword>
<accession>F0Y1G0</accession>
<dbReference type="PANTHER" id="PTHR34737">
    <property type="entry name" value="EF-HAND DOMAIN-CONTAINING PROTEIN"/>
    <property type="match status" value="1"/>
</dbReference>
<dbReference type="RefSeq" id="XP_009034403.1">
    <property type="nucleotide sequence ID" value="XM_009036155.1"/>
</dbReference>
<dbReference type="InterPro" id="IPR055313">
    <property type="entry name" value="Temptin-like"/>
</dbReference>
<dbReference type="OrthoDB" id="129121at2759"/>
<feature type="transmembrane region" description="Helical" evidence="8">
    <location>
        <begin position="594"/>
        <end position="615"/>
    </location>
</feature>
<evidence type="ECO:0000256" key="1">
    <source>
        <dbReference type="ARBA" id="ARBA00004141"/>
    </source>
</evidence>
<keyword evidence="4 8" id="KW-0812">Transmembrane</keyword>
<evidence type="ECO:0000256" key="6">
    <source>
        <dbReference type="ARBA" id="ARBA00022989"/>
    </source>
</evidence>
<evidence type="ECO:0000256" key="4">
    <source>
        <dbReference type="ARBA" id="ARBA00022692"/>
    </source>
</evidence>
<gene>
    <name evidence="10" type="ORF">AURANDRAFT_62325</name>
</gene>
<dbReference type="SMART" id="SM00665">
    <property type="entry name" value="B561"/>
    <property type="match status" value="1"/>
</dbReference>
<dbReference type="AlphaFoldDB" id="F0Y1G0"/>
<dbReference type="Pfam" id="PF03188">
    <property type="entry name" value="Cytochrom_B561"/>
    <property type="match status" value="1"/>
</dbReference>
<dbReference type="KEGG" id="aaf:AURANDRAFT_62325"/>
<evidence type="ECO:0000256" key="2">
    <source>
        <dbReference type="ARBA" id="ARBA00007620"/>
    </source>
</evidence>
<feature type="transmembrane region" description="Helical" evidence="8">
    <location>
        <begin position="551"/>
        <end position="573"/>
    </location>
</feature>
<feature type="domain" description="Cytochrome b561" evidence="9">
    <location>
        <begin position="469"/>
        <end position="612"/>
    </location>
</feature>
<feature type="transmembrane region" description="Helical" evidence="8">
    <location>
        <begin position="225"/>
        <end position="244"/>
    </location>
</feature>
<dbReference type="UniPathway" id="UPA00199"/>
<dbReference type="Gene3D" id="1.20.120.1770">
    <property type="match status" value="1"/>
</dbReference>
<evidence type="ECO:0000256" key="8">
    <source>
        <dbReference type="SAM" id="Phobius"/>
    </source>
</evidence>
<sequence>MSWRAAVVVSSALAFDEFRCRLPNGQRLEALGHVSAAGGGARNSFGDDFAAAGFAWTPWLCEADSDGDGQSNGFELGDPCCCWEAEAAWALQQAPYFPPEGGGPQTGHVYAYSKHKLGELPRKHGVSLPGDASSTSPANDDEDGACDCAAVHAAARRALAASSDEKARRSGVVPFDVATVPLVNLVAGLSRRLSLALALVIAAFLPAFDAFGFVRRVGFAGTVQLFLASALYIDVTGLLLHLVLDNSNNERFSLLAGGVRSFVNHHADPQKIAATPGLHYAFTHLPVAAAIVWATLIAIYAAASRAKTFDSERYAPTAVFVCFASLNSVVMQFAHRWSHTPAFAVPTVARVLERAGLLIAPAKHARHHVPPHASNFSIMMGWADKLVNPFLRLAPGGPWSPVWLYVFVAWLVSPVFLTDPKVSRRFLAAWRALCLRCAPDAARGASRVAAGLVAAGALHHYGPRDVFAWHPIVASAAIFGLMADGPRPRPDRLLAYRAAGAEKTAARRTHAARMGGSLVAMAAAVAVAAARRGRLGVSHPLKRPLTNPHAALGYAALGLMSLQACSGLARVGVPTGDVAKIGARRRPAVLKTHGAAGRGIWVVAAAACLTGAAHVGSSSLILDLGIYSGTAAAFARTRAAPDEAALWDDEAGGALADVDLADLDDVDALYDARRRCDAALVCAARAGLRPAELCVDAPSEAVAILAHAAGVRRFAADTVAAAAALAAALPRDARFLARGARRLPRDKGAIGALGDRLVFEGYRPGAGEPARERPRTKVSASRRKFLEKRDAARAEAAPRSKPRRSRTLASAAALAAALGGGGDLDGDLGGDERSAFDVWPLLALDDPAVEAWVVDGGLDEEWETIKLPL</sequence>
<dbReference type="eggNOG" id="ENOG502S9GS">
    <property type="taxonomic scope" value="Eukaryota"/>
</dbReference>
<evidence type="ECO:0000313" key="11">
    <source>
        <dbReference type="Proteomes" id="UP000002729"/>
    </source>
</evidence>
<dbReference type="InterPro" id="IPR019547">
    <property type="entry name" value="Lipid_desat"/>
</dbReference>
<dbReference type="GeneID" id="20223843"/>
<evidence type="ECO:0000313" key="10">
    <source>
        <dbReference type="EMBL" id="EGB10817.1"/>
    </source>
</evidence>
<keyword evidence="7 8" id="KW-0472">Membrane</keyword>
<evidence type="ECO:0000256" key="3">
    <source>
        <dbReference type="ARBA" id="ARBA00022448"/>
    </source>
</evidence>
<dbReference type="PANTHER" id="PTHR34737:SF2">
    <property type="entry name" value="EF-HAND DOMAIN-CONTAINING PROTEIN"/>
    <property type="match status" value="1"/>
</dbReference>
<proteinExistence type="inferred from homology"/>
<evidence type="ECO:0000256" key="5">
    <source>
        <dbReference type="ARBA" id="ARBA00022982"/>
    </source>
</evidence>
<dbReference type="InterPro" id="IPR006593">
    <property type="entry name" value="Cyt_b561/ferric_Rdtase_TM"/>
</dbReference>
<evidence type="ECO:0000259" key="9">
    <source>
        <dbReference type="SMART" id="SM00665"/>
    </source>
</evidence>
<reference evidence="10 11" key="1">
    <citation type="journal article" date="2011" name="Proc. Natl. Acad. Sci. U.S.A.">
        <title>Niche of harmful alga Aureococcus anophagefferens revealed through ecogenomics.</title>
        <authorList>
            <person name="Gobler C.J."/>
            <person name="Berry D.L."/>
            <person name="Dyhrman S.T."/>
            <person name="Wilhelm S.W."/>
            <person name="Salamov A."/>
            <person name="Lobanov A.V."/>
            <person name="Zhang Y."/>
            <person name="Collier J.L."/>
            <person name="Wurch L.L."/>
            <person name="Kustka A.B."/>
            <person name="Dill B.D."/>
            <person name="Shah M."/>
            <person name="VerBerkmoes N.C."/>
            <person name="Kuo A."/>
            <person name="Terry A."/>
            <person name="Pangilinan J."/>
            <person name="Lindquist E.A."/>
            <person name="Lucas S."/>
            <person name="Paulsen I.T."/>
            <person name="Hattenrath-Lehmann T.K."/>
            <person name="Talmage S.C."/>
            <person name="Walker E.A."/>
            <person name="Koch F."/>
            <person name="Burson A.M."/>
            <person name="Marcoval M.A."/>
            <person name="Tang Y.Z."/>
            <person name="Lecleir G.R."/>
            <person name="Coyne K.J."/>
            <person name="Berg G.M."/>
            <person name="Bertrand E.M."/>
            <person name="Saito M.A."/>
            <person name="Gladyshev V.N."/>
            <person name="Grigoriev I.V."/>
        </authorList>
    </citation>
    <scope>NUCLEOTIDE SEQUENCE [LARGE SCALE GENOMIC DNA]</scope>
    <source>
        <strain evidence="11">CCMP 1984</strain>
    </source>
</reference>
<keyword evidence="6 8" id="KW-1133">Transmembrane helix</keyword>
<dbReference type="EMBL" id="GL833123">
    <property type="protein sequence ID" value="EGB10817.1"/>
    <property type="molecule type" value="Genomic_DNA"/>
</dbReference>
<comment type="subcellular location">
    <subcellularLocation>
        <location evidence="1">Membrane</location>
        <topology evidence="1">Multi-pass membrane protein</topology>
    </subcellularLocation>
</comment>
<dbReference type="InterPro" id="IPR057626">
    <property type="entry name" value="S-S_Temptin"/>
</dbReference>
<name>F0Y1G0_AURAN</name>
<dbReference type="Pfam" id="PF10520">
    <property type="entry name" value="Lipid_desat"/>
    <property type="match status" value="1"/>
</dbReference>
<feature type="transmembrane region" description="Helical" evidence="8">
    <location>
        <begin position="193"/>
        <end position="213"/>
    </location>
</feature>
<feature type="transmembrane region" description="Helical" evidence="8">
    <location>
        <begin position="281"/>
        <end position="302"/>
    </location>
</feature>
<keyword evidence="11" id="KW-1185">Reference proteome</keyword>
<feature type="transmembrane region" description="Helical" evidence="8">
    <location>
        <begin position="511"/>
        <end position="531"/>
    </location>
</feature>
<dbReference type="GO" id="GO:0016020">
    <property type="term" value="C:membrane"/>
    <property type="evidence" value="ECO:0007669"/>
    <property type="project" value="UniProtKB-SubCell"/>
</dbReference>
<keyword evidence="5" id="KW-0249">Electron transport</keyword>
<organism evidence="11">
    <name type="scientific">Aureococcus anophagefferens</name>
    <name type="common">Harmful bloom alga</name>
    <dbReference type="NCBI Taxonomy" id="44056"/>
    <lineage>
        <taxon>Eukaryota</taxon>
        <taxon>Sar</taxon>
        <taxon>Stramenopiles</taxon>
        <taxon>Ochrophyta</taxon>
        <taxon>Pelagophyceae</taxon>
        <taxon>Pelagomonadales</taxon>
        <taxon>Pelagomonadaceae</taxon>
        <taxon>Aureococcus</taxon>
    </lineage>
</organism>
<feature type="transmembrane region" description="Helical" evidence="8">
    <location>
        <begin position="399"/>
        <end position="417"/>
    </location>
</feature>
<dbReference type="Pfam" id="PF24784">
    <property type="entry name" value="Temptin_C"/>
    <property type="match status" value="1"/>
</dbReference>
<feature type="transmembrane region" description="Helical" evidence="8">
    <location>
        <begin position="314"/>
        <end position="334"/>
    </location>
</feature>
<dbReference type="GO" id="GO:0006631">
    <property type="term" value="P:fatty acid metabolic process"/>
    <property type="evidence" value="ECO:0007669"/>
    <property type="project" value="UniProtKB-UniPathway"/>
</dbReference>
<dbReference type="InParanoid" id="F0Y1G0"/>
<dbReference type="Proteomes" id="UP000002729">
    <property type="component" value="Unassembled WGS sequence"/>
</dbReference>
<protein>
    <recommendedName>
        <fullName evidence="9">Cytochrome b561 domain-containing protein</fullName>
    </recommendedName>
</protein>